<evidence type="ECO:0000259" key="1">
    <source>
        <dbReference type="Pfam" id="PF13439"/>
    </source>
</evidence>
<protein>
    <submittedName>
        <fullName evidence="2">Glycosyltransferase EpsF</fullName>
        <ecNumber evidence="2">2.4.-.-</ecNumber>
    </submittedName>
</protein>
<dbReference type="GO" id="GO:0016757">
    <property type="term" value="F:glycosyltransferase activity"/>
    <property type="evidence" value="ECO:0007669"/>
    <property type="project" value="UniProtKB-KW"/>
</dbReference>
<dbReference type="EMBL" id="CABPRU010000002">
    <property type="protein sequence ID" value="VVD85486.1"/>
    <property type="molecule type" value="Genomic_DNA"/>
</dbReference>
<dbReference type="AlphaFoldDB" id="A0A5E4TBD1"/>
<dbReference type="EC" id="2.4.-.-" evidence="2"/>
<gene>
    <name evidence="2" type="primary">epsF</name>
    <name evidence="2" type="ORF">PTE31013_01352</name>
</gene>
<sequence length="376" mass="40677">MKIALFVTGLQLGGAETQVADLARGFLARGHDVALISLTGTCAIALPASPRLTLVELKASKTPWSLACALGRLVAHLRAWQPEVLHAHMVHANLLARVARWFVPVPVLVTSAHSRNEGGRLRMLAYRLTDRWTDLTTNVSDDAVAAFVAQRAAPAGRIIRMPNGIDTDRYRPDAHVRLQWRAAIDALPSATTPIVFAAGRMVEAKRYPMLIDAFSHVRLAVPEARLFIAGDGPLRAMVQALVEARGLTHAITLLGRRDDIAQWMCTADVYAMSSAWEGLPLVIGEAMASGLPVVSTDCGGVRELLGTTSGNTLVPTGDAQALGNALIRHLRADASARHATGVANRERILAHYSLDAVVTRWIEVYARLRETRRNGS</sequence>
<evidence type="ECO:0000313" key="3">
    <source>
        <dbReference type="Proteomes" id="UP000334380"/>
    </source>
</evidence>
<dbReference type="InterPro" id="IPR028098">
    <property type="entry name" value="Glyco_trans_4-like_N"/>
</dbReference>
<keyword evidence="3" id="KW-1185">Reference proteome</keyword>
<dbReference type="PANTHER" id="PTHR12526:SF636">
    <property type="entry name" value="BLL3647 PROTEIN"/>
    <property type="match status" value="1"/>
</dbReference>
<dbReference type="Gene3D" id="3.40.50.2000">
    <property type="entry name" value="Glycogen Phosphorylase B"/>
    <property type="match status" value="2"/>
</dbReference>
<reference evidence="2 3" key="1">
    <citation type="submission" date="2019-08" db="EMBL/GenBank/DDBJ databases">
        <authorList>
            <person name="Peeters C."/>
        </authorList>
    </citation>
    <scope>NUCLEOTIDE SEQUENCE [LARGE SCALE GENOMIC DNA]</scope>
    <source>
        <strain evidence="2 3">LMG 31013</strain>
    </source>
</reference>
<feature type="domain" description="Glycosyltransferase subfamily 4-like N-terminal" evidence="1">
    <location>
        <begin position="13"/>
        <end position="169"/>
    </location>
</feature>
<proteinExistence type="predicted"/>
<name>A0A5E4TBD1_9BURK</name>
<dbReference type="Proteomes" id="UP000334380">
    <property type="component" value="Unassembled WGS sequence"/>
</dbReference>
<dbReference type="SUPFAM" id="SSF53756">
    <property type="entry name" value="UDP-Glycosyltransferase/glycogen phosphorylase"/>
    <property type="match status" value="1"/>
</dbReference>
<dbReference type="Pfam" id="PF13439">
    <property type="entry name" value="Glyco_transf_4"/>
    <property type="match status" value="1"/>
</dbReference>
<dbReference type="OrthoDB" id="9813211at2"/>
<keyword evidence="2" id="KW-0808">Transferase</keyword>
<organism evidence="2 3">
    <name type="scientific">Pandoraea terrigena</name>
    <dbReference type="NCBI Taxonomy" id="2508292"/>
    <lineage>
        <taxon>Bacteria</taxon>
        <taxon>Pseudomonadati</taxon>
        <taxon>Pseudomonadota</taxon>
        <taxon>Betaproteobacteria</taxon>
        <taxon>Burkholderiales</taxon>
        <taxon>Burkholderiaceae</taxon>
        <taxon>Pandoraea</taxon>
    </lineage>
</organism>
<dbReference type="PANTHER" id="PTHR12526">
    <property type="entry name" value="GLYCOSYLTRANSFERASE"/>
    <property type="match status" value="1"/>
</dbReference>
<accession>A0A5E4TBD1</accession>
<dbReference type="RefSeq" id="WP_150612020.1">
    <property type="nucleotide sequence ID" value="NZ_CABPRU010000002.1"/>
</dbReference>
<evidence type="ECO:0000313" key="2">
    <source>
        <dbReference type="EMBL" id="VVD85486.1"/>
    </source>
</evidence>
<dbReference type="Pfam" id="PF13692">
    <property type="entry name" value="Glyco_trans_1_4"/>
    <property type="match status" value="1"/>
</dbReference>
<keyword evidence="2" id="KW-0328">Glycosyltransferase</keyword>